<name>B7KKY1_GLOC7</name>
<protein>
    <submittedName>
        <fullName evidence="1">Uncharacterized protein</fullName>
    </submittedName>
</protein>
<dbReference type="KEGG" id="cyc:PCC7424_2688"/>
<dbReference type="AlphaFoldDB" id="B7KKY1"/>
<evidence type="ECO:0000313" key="2">
    <source>
        <dbReference type="Proteomes" id="UP000002384"/>
    </source>
</evidence>
<dbReference type="Proteomes" id="UP000002384">
    <property type="component" value="Chromosome"/>
</dbReference>
<dbReference type="EMBL" id="CP001291">
    <property type="protein sequence ID" value="ACK71100.1"/>
    <property type="molecule type" value="Genomic_DNA"/>
</dbReference>
<evidence type="ECO:0000313" key="1">
    <source>
        <dbReference type="EMBL" id="ACK71100.1"/>
    </source>
</evidence>
<dbReference type="RefSeq" id="WP_015954701.1">
    <property type="nucleotide sequence ID" value="NC_011729.1"/>
</dbReference>
<sequence>MGVWGEGGVWGGWGVWGVWGEGREGGVWGVSSLLPVALFACCLKPKTLYLTNMRTVLKATMERT</sequence>
<gene>
    <name evidence="1" type="ordered locus">PCC7424_2688</name>
</gene>
<dbReference type="HOGENOM" id="CLU_2860223_0_0_3"/>
<reference evidence="2" key="1">
    <citation type="journal article" date="2011" name="MBio">
        <title>Novel metabolic attributes of the genus Cyanothece, comprising a group of unicellular nitrogen-fixing Cyanobacteria.</title>
        <authorList>
            <person name="Bandyopadhyay A."/>
            <person name="Elvitigala T."/>
            <person name="Welsh E."/>
            <person name="Stockel J."/>
            <person name="Liberton M."/>
            <person name="Min H."/>
            <person name="Sherman L.A."/>
            <person name="Pakrasi H.B."/>
        </authorList>
    </citation>
    <scope>NUCLEOTIDE SEQUENCE [LARGE SCALE GENOMIC DNA]</scope>
    <source>
        <strain evidence="2">PCC 7424</strain>
    </source>
</reference>
<proteinExistence type="predicted"/>
<accession>B7KKY1</accession>
<keyword evidence="2" id="KW-1185">Reference proteome</keyword>
<organism evidence="1 2">
    <name type="scientific">Gloeothece citriformis (strain PCC 7424)</name>
    <name type="common">Cyanothece sp. (strain PCC 7424)</name>
    <dbReference type="NCBI Taxonomy" id="65393"/>
    <lineage>
        <taxon>Bacteria</taxon>
        <taxon>Bacillati</taxon>
        <taxon>Cyanobacteriota</taxon>
        <taxon>Cyanophyceae</taxon>
        <taxon>Oscillatoriophycideae</taxon>
        <taxon>Chroococcales</taxon>
        <taxon>Aphanothecaceae</taxon>
        <taxon>Gloeothece</taxon>
        <taxon>Gloeothece citriformis</taxon>
    </lineage>
</organism>
<dbReference type="STRING" id="65393.PCC7424_2688"/>